<dbReference type="EMBL" id="ABEU02000019">
    <property type="protein sequence ID" value="PNR34160.1"/>
    <property type="molecule type" value="Genomic_DNA"/>
</dbReference>
<reference evidence="2" key="3">
    <citation type="submission" date="2020-12" db="UniProtKB">
        <authorList>
            <consortium name="EnsemblPlants"/>
        </authorList>
    </citation>
    <scope>IDENTIFICATION</scope>
</reference>
<evidence type="ECO:0000313" key="3">
    <source>
        <dbReference type="Proteomes" id="UP000006727"/>
    </source>
</evidence>
<organism evidence="1">
    <name type="scientific">Physcomitrium patens</name>
    <name type="common">Spreading-leaved earth moss</name>
    <name type="synonym">Physcomitrella patens</name>
    <dbReference type="NCBI Taxonomy" id="3218"/>
    <lineage>
        <taxon>Eukaryota</taxon>
        <taxon>Viridiplantae</taxon>
        <taxon>Streptophyta</taxon>
        <taxon>Embryophyta</taxon>
        <taxon>Bryophyta</taxon>
        <taxon>Bryophytina</taxon>
        <taxon>Bryopsida</taxon>
        <taxon>Funariidae</taxon>
        <taxon>Funariales</taxon>
        <taxon>Funariaceae</taxon>
        <taxon>Physcomitrium</taxon>
    </lineage>
</organism>
<dbReference type="AlphaFoldDB" id="A0A2K1IXZ6"/>
<sequence length="50" mass="5521">MPHATLGRIVSSPIEAREQIGLVVFHLERIEARAVAVKGSSFDVTYSLRL</sequence>
<reference evidence="1 3" key="1">
    <citation type="journal article" date="2008" name="Science">
        <title>The Physcomitrella genome reveals evolutionary insights into the conquest of land by plants.</title>
        <authorList>
            <person name="Rensing S."/>
            <person name="Lang D."/>
            <person name="Zimmer A."/>
            <person name="Terry A."/>
            <person name="Salamov A."/>
            <person name="Shapiro H."/>
            <person name="Nishiyama T."/>
            <person name="Perroud P.-F."/>
            <person name="Lindquist E."/>
            <person name="Kamisugi Y."/>
            <person name="Tanahashi T."/>
            <person name="Sakakibara K."/>
            <person name="Fujita T."/>
            <person name="Oishi K."/>
            <person name="Shin-I T."/>
            <person name="Kuroki Y."/>
            <person name="Toyoda A."/>
            <person name="Suzuki Y."/>
            <person name="Hashimoto A."/>
            <person name="Yamaguchi K."/>
            <person name="Sugano A."/>
            <person name="Kohara Y."/>
            <person name="Fujiyama A."/>
            <person name="Anterola A."/>
            <person name="Aoki S."/>
            <person name="Ashton N."/>
            <person name="Barbazuk W.B."/>
            <person name="Barker E."/>
            <person name="Bennetzen J."/>
            <person name="Bezanilla M."/>
            <person name="Blankenship R."/>
            <person name="Cho S.H."/>
            <person name="Dutcher S."/>
            <person name="Estelle M."/>
            <person name="Fawcett J.A."/>
            <person name="Gundlach H."/>
            <person name="Hanada K."/>
            <person name="Heyl A."/>
            <person name="Hicks K.A."/>
            <person name="Hugh J."/>
            <person name="Lohr M."/>
            <person name="Mayer K."/>
            <person name="Melkozernov A."/>
            <person name="Murata T."/>
            <person name="Nelson D."/>
            <person name="Pils B."/>
            <person name="Prigge M."/>
            <person name="Reiss B."/>
            <person name="Renner T."/>
            <person name="Rombauts S."/>
            <person name="Rushton P."/>
            <person name="Sanderfoot A."/>
            <person name="Schween G."/>
            <person name="Shiu S.-H."/>
            <person name="Stueber K."/>
            <person name="Theodoulou F.L."/>
            <person name="Tu H."/>
            <person name="Van de Peer Y."/>
            <person name="Verrier P.J."/>
            <person name="Waters E."/>
            <person name="Wood A."/>
            <person name="Yang L."/>
            <person name="Cove D."/>
            <person name="Cuming A."/>
            <person name="Hasebe M."/>
            <person name="Lucas S."/>
            <person name="Mishler D.B."/>
            <person name="Reski R."/>
            <person name="Grigoriev I."/>
            <person name="Quatrano R.S."/>
            <person name="Boore J.L."/>
        </authorList>
    </citation>
    <scope>NUCLEOTIDE SEQUENCE [LARGE SCALE GENOMIC DNA]</scope>
    <source>
        <strain evidence="2 3">cv. Gransden 2004</strain>
    </source>
</reference>
<reference evidence="1 3" key="2">
    <citation type="journal article" date="2018" name="Plant J.">
        <title>The Physcomitrella patens chromosome-scale assembly reveals moss genome structure and evolution.</title>
        <authorList>
            <person name="Lang D."/>
            <person name="Ullrich K.K."/>
            <person name="Murat F."/>
            <person name="Fuchs J."/>
            <person name="Jenkins J."/>
            <person name="Haas F.B."/>
            <person name="Piednoel M."/>
            <person name="Gundlach H."/>
            <person name="Van Bel M."/>
            <person name="Meyberg R."/>
            <person name="Vives C."/>
            <person name="Morata J."/>
            <person name="Symeonidi A."/>
            <person name="Hiss M."/>
            <person name="Muchero W."/>
            <person name="Kamisugi Y."/>
            <person name="Saleh O."/>
            <person name="Blanc G."/>
            <person name="Decker E.L."/>
            <person name="van Gessel N."/>
            <person name="Grimwood J."/>
            <person name="Hayes R.D."/>
            <person name="Graham S.W."/>
            <person name="Gunter L.E."/>
            <person name="McDaniel S.F."/>
            <person name="Hoernstein S.N.W."/>
            <person name="Larsson A."/>
            <person name="Li F.W."/>
            <person name="Perroud P.F."/>
            <person name="Phillips J."/>
            <person name="Ranjan P."/>
            <person name="Rokshar D.S."/>
            <person name="Rothfels C.J."/>
            <person name="Schneider L."/>
            <person name="Shu S."/>
            <person name="Stevenson D.W."/>
            <person name="Thummler F."/>
            <person name="Tillich M."/>
            <person name="Villarreal Aguilar J.C."/>
            <person name="Widiez T."/>
            <person name="Wong G.K."/>
            <person name="Wymore A."/>
            <person name="Zhang Y."/>
            <person name="Zimmer A.D."/>
            <person name="Quatrano R.S."/>
            <person name="Mayer K.F.X."/>
            <person name="Goodstein D."/>
            <person name="Casacuberta J.M."/>
            <person name="Vandepoele K."/>
            <person name="Reski R."/>
            <person name="Cuming A.C."/>
            <person name="Tuskan G.A."/>
            <person name="Maumus F."/>
            <person name="Salse J."/>
            <person name="Schmutz J."/>
            <person name="Rensing S.A."/>
        </authorList>
    </citation>
    <scope>NUCLEOTIDE SEQUENCE [LARGE SCALE GENOMIC DNA]</scope>
    <source>
        <strain evidence="2 3">cv. Gransden 2004</strain>
    </source>
</reference>
<accession>A0A2K1IXZ6</accession>
<dbReference type="InParanoid" id="A0A2K1IXZ6"/>
<dbReference type="Proteomes" id="UP000006727">
    <property type="component" value="Chromosome 19"/>
</dbReference>
<evidence type="ECO:0000313" key="2">
    <source>
        <dbReference type="EnsemblPlants" id="Pp3c19_10580V3.1"/>
    </source>
</evidence>
<dbReference type="EnsemblPlants" id="Pp3c19_10580V3.1">
    <property type="protein sequence ID" value="Pp3c19_10580V3.1"/>
    <property type="gene ID" value="Pp3c19_10580"/>
</dbReference>
<protein>
    <submittedName>
        <fullName evidence="1 2">Uncharacterized protein</fullName>
    </submittedName>
</protein>
<keyword evidence="3" id="KW-1185">Reference proteome</keyword>
<gene>
    <name evidence="1" type="ORF">PHYPA_023977</name>
</gene>
<dbReference type="Gramene" id="Pp3c19_10580V3.1">
    <property type="protein sequence ID" value="Pp3c19_10580V3.1"/>
    <property type="gene ID" value="Pp3c19_10580"/>
</dbReference>
<evidence type="ECO:0000313" key="1">
    <source>
        <dbReference type="EMBL" id="PNR34160.1"/>
    </source>
</evidence>
<proteinExistence type="predicted"/>
<name>A0A2K1IXZ6_PHYPA</name>